<dbReference type="Pfam" id="PF17103">
    <property type="entry name" value="Stealth_CR4"/>
    <property type="match status" value="1"/>
</dbReference>
<dbReference type="Proteomes" id="UP000780801">
    <property type="component" value="Unassembled WGS sequence"/>
</dbReference>
<dbReference type="InterPro" id="IPR031357">
    <property type="entry name" value="Stealth_CR3"/>
</dbReference>
<dbReference type="PANTHER" id="PTHR24045:SF0">
    <property type="entry name" value="N-ACETYLGLUCOSAMINE-1-PHOSPHOTRANSFERASE SUBUNITS ALPHA_BETA"/>
    <property type="match status" value="1"/>
</dbReference>
<keyword evidence="2" id="KW-0808">Transferase</keyword>
<dbReference type="GO" id="GO:0005794">
    <property type="term" value="C:Golgi apparatus"/>
    <property type="evidence" value="ECO:0007669"/>
    <property type="project" value="TreeGrafter"/>
</dbReference>
<keyword evidence="4" id="KW-0812">Transmembrane</keyword>
<evidence type="ECO:0000256" key="1">
    <source>
        <dbReference type="ARBA" id="ARBA00007583"/>
    </source>
</evidence>
<evidence type="ECO:0000259" key="7">
    <source>
        <dbReference type="Pfam" id="PF17102"/>
    </source>
</evidence>
<dbReference type="GO" id="GO:0016757">
    <property type="term" value="F:glycosyltransferase activity"/>
    <property type="evidence" value="ECO:0007669"/>
    <property type="project" value="UniProtKB-KW"/>
</dbReference>
<dbReference type="AlphaFoldDB" id="A0A9P6FQP4"/>
<evidence type="ECO:0000259" key="6">
    <source>
        <dbReference type="Pfam" id="PF17101"/>
    </source>
</evidence>
<keyword evidence="4" id="KW-0472">Membrane</keyword>
<comment type="caution">
    <text evidence="9">The sequence shown here is derived from an EMBL/GenBank/DDBJ whole genome shotgun (WGS) entry which is preliminary data.</text>
</comment>
<dbReference type="PANTHER" id="PTHR24045">
    <property type="match status" value="1"/>
</dbReference>
<dbReference type="GO" id="GO:0016772">
    <property type="term" value="F:transferase activity, transferring phosphorus-containing groups"/>
    <property type="evidence" value="ECO:0007669"/>
    <property type="project" value="InterPro"/>
</dbReference>
<evidence type="ECO:0000256" key="2">
    <source>
        <dbReference type="ARBA" id="ARBA00022679"/>
    </source>
</evidence>
<accession>A0A9P6FQP4</accession>
<feature type="domain" description="Stealth protein CR1 conserved region 1" evidence="6">
    <location>
        <begin position="112"/>
        <end position="134"/>
    </location>
</feature>
<keyword evidence="9" id="KW-0328">Glycosyltransferase</keyword>
<evidence type="ECO:0000259" key="8">
    <source>
        <dbReference type="Pfam" id="PF17103"/>
    </source>
</evidence>
<sequence length="706" mass="80245">MRATARFRLWYLTARQSSGVSAKNLCLSLLVIFAALNLLIYLNYATIIIPIVGSGLGDSPDNSETQLQLESSSFTRPSRHPFPSEPEWSSGWFATQSLSPGLNASVGQNLTIDIVYTWVNGSDAKLQQTRKDYESVSPFFQNYKNIVAASSPRLLVWKRNENCQEGNSSCSDETSEPKPQHTQMQKRQLRRVRDAAVVQADPTISRYRDMDELQFSVRSVAQYATSMTKRIHILSTKPDASSTKGQVPNWLDLETSKDIVNVVHHDMFFENKSSLPTFNSLAIESQLHHIPSLSDVFLYLNDDVFLGRKMSPSDVWTPLYGFVLFMEPSLLVSPNVLAFSGDSLVVGEWYALQWSNYLLSKHFGARHRSYVAHMPHVLSVPMLQEMENLWPEAYAATSSHRFRGEGQGLDVHTSFFMAHYVIERLRETQLSSFWLYRLDENQDGILDWGERERFIQRIQNWNDLVKNRTSTEGSNRPVNPNFVPFVQGYKDRLQSLGYEPTDTTTYKLSGLDGFPFLLTNGNTSKPIESHNEDKERQPYSKEHTTQLRHCQLDVDFCLGPLFTNSSVPTLDMGTSTDIFERLAFAEFHCGDCLLHMLRQTSKDEGLASEILPQDPNSAGFKQVTADLAKYNYVVASAPSSFVQLWTEEGSKKDLASILEHKDTLGFFCINDNVVNNPDLENRVHNVFKTFLEDRFPDPSPWEKSVL</sequence>
<feature type="domain" description="Stealth protein CR2 conserved region 2" evidence="5">
    <location>
        <begin position="206"/>
        <end position="317"/>
    </location>
</feature>
<proteinExistence type="inferred from homology"/>
<organism evidence="9 10">
    <name type="scientific">Lunasporangiospora selenospora</name>
    <dbReference type="NCBI Taxonomy" id="979761"/>
    <lineage>
        <taxon>Eukaryota</taxon>
        <taxon>Fungi</taxon>
        <taxon>Fungi incertae sedis</taxon>
        <taxon>Mucoromycota</taxon>
        <taxon>Mortierellomycotina</taxon>
        <taxon>Mortierellomycetes</taxon>
        <taxon>Mortierellales</taxon>
        <taxon>Mortierellaceae</taxon>
        <taxon>Lunasporangiospora</taxon>
    </lineage>
</organism>
<feature type="domain" description="Stealth protein CR3 conserved region 3" evidence="7">
    <location>
        <begin position="372"/>
        <end position="423"/>
    </location>
</feature>
<feature type="transmembrane region" description="Helical" evidence="4">
    <location>
        <begin position="25"/>
        <end position="44"/>
    </location>
</feature>
<feature type="domain" description="Stealth protein CR4 conserved region 4" evidence="8">
    <location>
        <begin position="665"/>
        <end position="703"/>
    </location>
</feature>
<dbReference type="Pfam" id="PF11380">
    <property type="entry name" value="Stealth_CR2"/>
    <property type="match status" value="1"/>
</dbReference>
<keyword evidence="4" id="KW-1133">Transmembrane helix</keyword>
<evidence type="ECO:0000313" key="10">
    <source>
        <dbReference type="Proteomes" id="UP000780801"/>
    </source>
</evidence>
<dbReference type="InterPro" id="IPR047141">
    <property type="entry name" value="Stealth"/>
</dbReference>
<dbReference type="InterPro" id="IPR021520">
    <property type="entry name" value="Stealth_CR2"/>
</dbReference>
<gene>
    <name evidence="9" type="primary">XPT1</name>
    <name evidence="9" type="ORF">BGW38_004053</name>
</gene>
<dbReference type="Pfam" id="PF17101">
    <property type="entry name" value="Stealth_CR1"/>
    <property type="match status" value="1"/>
</dbReference>
<evidence type="ECO:0000256" key="3">
    <source>
        <dbReference type="SAM" id="MobiDB-lite"/>
    </source>
</evidence>
<dbReference type="InterPro" id="IPR031358">
    <property type="entry name" value="Stealth_CR1"/>
</dbReference>
<name>A0A9P6FQP4_9FUNG</name>
<comment type="similarity">
    <text evidence="1">Belongs to the stealth family.</text>
</comment>
<dbReference type="Pfam" id="PF17102">
    <property type="entry name" value="Stealth_CR3"/>
    <property type="match status" value="1"/>
</dbReference>
<keyword evidence="10" id="KW-1185">Reference proteome</keyword>
<dbReference type="InterPro" id="IPR031356">
    <property type="entry name" value="Stealth_CR4"/>
</dbReference>
<feature type="region of interest" description="Disordered" evidence="3">
    <location>
        <begin position="165"/>
        <end position="190"/>
    </location>
</feature>
<evidence type="ECO:0000313" key="9">
    <source>
        <dbReference type="EMBL" id="KAF9579619.1"/>
    </source>
</evidence>
<dbReference type="EMBL" id="JAABOA010002627">
    <property type="protein sequence ID" value="KAF9579619.1"/>
    <property type="molecule type" value="Genomic_DNA"/>
</dbReference>
<evidence type="ECO:0000259" key="5">
    <source>
        <dbReference type="Pfam" id="PF11380"/>
    </source>
</evidence>
<protein>
    <submittedName>
        <fullName evidence="9">Xanthine phosphoribosyltransferase 1</fullName>
    </submittedName>
</protein>
<reference evidence="9" key="1">
    <citation type="journal article" date="2020" name="Fungal Divers.">
        <title>Resolving the Mortierellaceae phylogeny through synthesis of multi-gene phylogenetics and phylogenomics.</title>
        <authorList>
            <person name="Vandepol N."/>
            <person name="Liber J."/>
            <person name="Desiro A."/>
            <person name="Na H."/>
            <person name="Kennedy M."/>
            <person name="Barry K."/>
            <person name="Grigoriev I.V."/>
            <person name="Miller A.N."/>
            <person name="O'Donnell K."/>
            <person name="Stajich J.E."/>
            <person name="Bonito G."/>
        </authorList>
    </citation>
    <scope>NUCLEOTIDE SEQUENCE</scope>
    <source>
        <strain evidence="9">KOD1015</strain>
    </source>
</reference>
<evidence type="ECO:0000256" key="4">
    <source>
        <dbReference type="SAM" id="Phobius"/>
    </source>
</evidence>
<dbReference type="OrthoDB" id="263283at2759"/>